<organism evidence="1 2">
    <name type="scientific">Arabidopsis thaliana</name>
    <name type="common">Mouse-ear cress</name>
    <dbReference type="NCBI Taxonomy" id="3702"/>
    <lineage>
        <taxon>Eukaryota</taxon>
        <taxon>Viridiplantae</taxon>
        <taxon>Streptophyta</taxon>
        <taxon>Embryophyta</taxon>
        <taxon>Tracheophyta</taxon>
        <taxon>Spermatophyta</taxon>
        <taxon>Magnoliopsida</taxon>
        <taxon>eudicotyledons</taxon>
        <taxon>Gunneridae</taxon>
        <taxon>Pentapetalae</taxon>
        <taxon>rosids</taxon>
        <taxon>malvids</taxon>
        <taxon>Brassicales</taxon>
        <taxon>Brassicaceae</taxon>
        <taxon>Camelineae</taxon>
        <taxon>Arabidopsis</taxon>
    </lineage>
</organism>
<proteinExistence type="predicted"/>
<name>A0A7G2DYC1_ARATH</name>
<evidence type="ECO:0000313" key="2">
    <source>
        <dbReference type="Proteomes" id="UP000516314"/>
    </source>
</evidence>
<gene>
    <name evidence="1" type="ORF">AT9943_LOCUS3055</name>
</gene>
<reference evidence="1 2" key="1">
    <citation type="submission" date="2020-09" db="EMBL/GenBank/DDBJ databases">
        <authorList>
            <person name="Ashkenazy H."/>
        </authorList>
    </citation>
    <scope>NUCLEOTIDE SEQUENCE [LARGE SCALE GENOMIC DNA]</scope>
    <source>
        <strain evidence="2">cv. Cdm-0</strain>
    </source>
</reference>
<dbReference type="AlphaFoldDB" id="A0A7G2DYC1"/>
<evidence type="ECO:0000313" key="1">
    <source>
        <dbReference type="EMBL" id="CAD5314631.1"/>
    </source>
</evidence>
<protein>
    <submittedName>
        <fullName evidence="1">(thale cress) hypothetical protein</fullName>
    </submittedName>
</protein>
<sequence length="185" mass="21031">MQLKQKCLGRRFATQKRKGAWGSAYDGGVFDLCVEPNMEVIYHVGLSMGGIDKSLPSAPRIILGYQSNVLRVFGWTRILGCQWGVLLIVVGERGTYELGVHRDATVAEVVARGHWSIRRGQNQHISLIVDQIIAKDPSVHSASQDHILWWYAPDTYEDEFSAMITRKQILLYRPEQPWACTIWFS</sequence>
<dbReference type="Proteomes" id="UP000516314">
    <property type="component" value="Chromosome 1"/>
</dbReference>
<accession>A0A7G2DYC1</accession>
<dbReference type="EMBL" id="LR881466">
    <property type="protein sequence ID" value="CAD5314631.1"/>
    <property type="molecule type" value="Genomic_DNA"/>
</dbReference>